<keyword evidence="5" id="KW-1185">Reference proteome</keyword>
<dbReference type="EMBL" id="CAMXCT010000845">
    <property type="protein sequence ID" value="CAI3983899.1"/>
    <property type="molecule type" value="Genomic_DNA"/>
</dbReference>
<gene>
    <name evidence="3" type="ORF">C1SCF055_LOCUS11470</name>
</gene>
<sequence>MLTRHGAPSTPLPTGRPATPTQVALFRRPRAVPRASTVSFVSAAAVGCVGHRPWRRRQSSQRHAEGRCYQVVSTESQGLGVVATEPLLAGQLVTEEAPALRWSGAEDEVELKECFEELPVEQQQELWQLEDAFSVGAKTLSGIAFTNSFQAGEPLNPQDLDLDDERVLYLEISRFNHSCLPNCEVSWDDREGLLQIYAGRDVALGEDLCLYYQDVRMPRLSRQEKLKSLGFTCACRACRAADRRSDQRRQRMQQLLGEMEEVEEEEGVAKVQELLDLYDEEGLTVLHYRKAAAFKAYAMSTALGNVADAAKWAEMAAEYSLQCHGPLHPQTKVLSRHARRAADLNG</sequence>
<accession>A0A9P1FNK5</accession>
<evidence type="ECO:0000313" key="3">
    <source>
        <dbReference type="EMBL" id="CAI3983899.1"/>
    </source>
</evidence>
<dbReference type="InterPro" id="IPR053185">
    <property type="entry name" value="SET_domain_protein"/>
</dbReference>
<dbReference type="AlphaFoldDB" id="A0A9P1FNK5"/>
<dbReference type="EMBL" id="CAMXCT020000845">
    <property type="protein sequence ID" value="CAL1137274.1"/>
    <property type="molecule type" value="Genomic_DNA"/>
</dbReference>
<organism evidence="3">
    <name type="scientific">Cladocopium goreaui</name>
    <dbReference type="NCBI Taxonomy" id="2562237"/>
    <lineage>
        <taxon>Eukaryota</taxon>
        <taxon>Sar</taxon>
        <taxon>Alveolata</taxon>
        <taxon>Dinophyceae</taxon>
        <taxon>Suessiales</taxon>
        <taxon>Symbiodiniaceae</taxon>
        <taxon>Cladocopium</taxon>
    </lineage>
</organism>
<name>A0A9P1FNK5_9DINO</name>
<dbReference type="CDD" id="cd20071">
    <property type="entry name" value="SET_SMYD"/>
    <property type="match status" value="1"/>
</dbReference>
<dbReference type="Gene3D" id="2.170.270.10">
    <property type="entry name" value="SET domain"/>
    <property type="match status" value="1"/>
</dbReference>
<comment type="caution">
    <text evidence="3">The sequence shown here is derived from an EMBL/GenBank/DDBJ whole genome shotgun (WGS) entry which is preliminary data.</text>
</comment>
<dbReference type="Pfam" id="PF00856">
    <property type="entry name" value="SET"/>
    <property type="match status" value="1"/>
</dbReference>
<dbReference type="InterPro" id="IPR001214">
    <property type="entry name" value="SET_dom"/>
</dbReference>
<reference evidence="4 5" key="2">
    <citation type="submission" date="2024-05" db="EMBL/GenBank/DDBJ databases">
        <authorList>
            <person name="Chen Y."/>
            <person name="Shah S."/>
            <person name="Dougan E. K."/>
            <person name="Thang M."/>
            <person name="Chan C."/>
        </authorList>
    </citation>
    <scope>NUCLEOTIDE SEQUENCE [LARGE SCALE GENOMIC DNA]</scope>
</reference>
<dbReference type="PANTHER" id="PTHR47332:SF4">
    <property type="entry name" value="SET DOMAIN-CONTAINING PROTEIN 5"/>
    <property type="match status" value="1"/>
</dbReference>
<dbReference type="Proteomes" id="UP001152797">
    <property type="component" value="Unassembled WGS sequence"/>
</dbReference>
<evidence type="ECO:0000259" key="2">
    <source>
        <dbReference type="PROSITE" id="PS50280"/>
    </source>
</evidence>
<reference evidence="3" key="1">
    <citation type="submission" date="2022-10" db="EMBL/GenBank/DDBJ databases">
        <authorList>
            <person name="Chen Y."/>
            <person name="Dougan E. K."/>
            <person name="Chan C."/>
            <person name="Rhodes N."/>
            <person name="Thang M."/>
        </authorList>
    </citation>
    <scope>NUCLEOTIDE SEQUENCE</scope>
</reference>
<dbReference type="EMBL" id="CAMXCT030000845">
    <property type="protein sequence ID" value="CAL4771211.1"/>
    <property type="molecule type" value="Genomic_DNA"/>
</dbReference>
<dbReference type="InterPro" id="IPR046341">
    <property type="entry name" value="SET_dom_sf"/>
</dbReference>
<evidence type="ECO:0000313" key="5">
    <source>
        <dbReference type="Proteomes" id="UP001152797"/>
    </source>
</evidence>
<dbReference type="PROSITE" id="PS50280">
    <property type="entry name" value="SET"/>
    <property type="match status" value="1"/>
</dbReference>
<feature type="region of interest" description="Disordered" evidence="1">
    <location>
        <begin position="1"/>
        <end position="20"/>
    </location>
</feature>
<dbReference type="SUPFAM" id="SSF82199">
    <property type="entry name" value="SET domain"/>
    <property type="match status" value="1"/>
</dbReference>
<evidence type="ECO:0000256" key="1">
    <source>
        <dbReference type="SAM" id="MobiDB-lite"/>
    </source>
</evidence>
<protein>
    <submittedName>
        <fullName evidence="4">Histone-lysine N-methyltransferase set5</fullName>
    </submittedName>
</protein>
<proteinExistence type="predicted"/>
<dbReference type="SMART" id="SM00317">
    <property type="entry name" value="SET"/>
    <property type="match status" value="1"/>
</dbReference>
<evidence type="ECO:0000313" key="4">
    <source>
        <dbReference type="EMBL" id="CAL4771211.1"/>
    </source>
</evidence>
<dbReference type="PANTHER" id="PTHR47332">
    <property type="entry name" value="SET DOMAIN-CONTAINING PROTEIN 5"/>
    <property type="match status" value="1"/>
</dbReference>
<dbReference type="OrthoDB" id="421681at2759"/>
<feature type="domain" description="SET" evidence="2">
    <location>
        <begin position="67"/>
        <end position="213"/>
    </location>
</feature>